<dbReference type="Proteomes" id="UP000001304">
    <property type="component" value="Chromosome"/>
</dbReference>
<dbReference type="KEGG" id="iag:Igag_0143"/>
<proteinExistence type="predicted"/>
<evidence type="ECO:0000313" key="1">
    <source>
        <dbReference type="EMBL" id="ADM26994.1"/>
    </source>
</evidence>
<dbReference type="HOGENOM" id="CLU_1656850_0_0_2"/>
<dbReference type="EMBL" id="CP002098">
    <property type="protein sequence ID" value="ADM26994.1"/>
    <property type="molecule type" value="Genomic_DNA"/>
</dbReference>
<keyword evidence="2" id="KW-1185">Reference proteome</keyword>
<name>E0SPX2_IGNAA</name>
<accession>E0SPX2</accession>
<dbReference type="STRING" id="583356.Igag_0143"/>
<protein>
    <submittedName>
        <fullName evidence="1">Uncharacterized protein</fullName>
    </submittedName>
</protein>
<gene>
    <name evidence="1" type="ordered locus">Igag_0143</name>
</gene>
<dbReference type="AlphaFoldDB" id="E0SPX2"/>
<organism evidence="1 2">
    <name type="scientific">Ignisphaera aggregans (strain DSM 17230 / JCM 13409 / AQ1.S1)</name>
    <dbReference type="NCBI Taxonomy" id="583356"/>
    <lineage>
        <taxon>Archaea</taxon>
        <taxon>Thermoproteota</taxon>
        <taxon>Thermoprotei</taxon>
        <taxon>Desulfurococcales</taxon>
        <taxon>Desulfurococcaceae</taxon>
        <taxon>Ignisphaera</taxon>
    </lineage>
</organism>
<evidence type="ECO:0000313" key="2">
    <source>
        <dbReference type="Proteomes" id="UP000001304"/>
    </source>
</evidence>
<sequence>MDDIGKIIEEILFKPSISSHSISDMLHQLNRVNLSVLFHCTSKLDETMTLLCNHYKSLISKTINDLIKYISLRHLGFNNITLEEDFIGKTLAILSKIVTVLEKVIETAFIDNEGNVMCRVLKPFHLRYTIATPGYITRLPLDNAIILSSLGYTEILTIE</sequence>
<reference evidence="1 2" key="1">
    <citation type="journal article" date="2010" name="Stand. Genomic Sci.">
        <title>Complete genome sequence of Ignisphaera aggregans type strain (AQ1.S1).</title>
        <authorList>
            <person name="Goker M."/>
            <person name="Held B."/>
            <person name="Lapidus A."/>
            <person name="Nolan M."/>
            <person name="Spring S."/>
            <person name="Yasawong M."/>
            <person name="Lucas S."/>
            <person name="Glavina Del Rio T."/>
            <person name="Tice H."/>
            <person name="Cheng J.F."/>
            <person name="Goodwin L."/>
            <person name="Tapia R."/>
            <person name="Pitluck S."/>
            <person name="Liolios K."/>
            <person name="Ivanova N."/>
            <person name="Mavromatis K."/>
            <person name="Mikhailova N."/>
            <person name="Pati A."/>
            <person name="Chen A."/>
            <person name="Palaniappan K."/>
            <person name="Brambilla E."/>
            <person name="Land M."/>
            <person name="Hauser L."/>
            <person name="Chang Y.J."/>
            <person name="Jeffries C.D."/>
            <person name="Brettin T."/>
            <person name="Detter J.C."/>
            <person name="Han C."/>
            <person name="Rohde M."/>
            <person name="Sikorski J."/>
            <person name="Woyke T."/>
            <person name="Bristow J."/>
            <person name="Eisen J.A."/>
            <person name="Markowitz V."/>
            <person name="Hugenholtz P."/>
            <person name="Kyrpides N.C."/>
            <person name="Klenk H.P."/>
        </authorList>
    </citation>
    <scope>NUCLEOTIDE SEQUENCE [LARGE SCALE GENOMIC DNA]</scope>
    <source>
        <strain evidence="2">DSM 17230 / JCM 13409 / AQ1.S1</strain>
    </source>
</reference>
<dbReference type="BioCyc" id="IAGG583356:GHAH-154-MONOMER"/>